<evidence type="ECO:0000313" key="8">
    <source>
        <dbReference type="Proteomes" id="UP000392064"/>
    </source>
</evidence>
<proteinExistence type="predicted"/>
<evidence type="ECO:0000256" key="5">
    <source>
        <dbReference type="PIRSR" id="PIRSR015582-2"/>
    </source>
</evidence>
<organism evidence="7 8">
    <name type="scientific">Aeromicrobium yanjiei</name>
    <dbReference type="NCBI Taxonomy" id="2662028"/>
    <lineage>
        <taxon>Bacteria</taxon>
        <taxon>Bacillati</taxon>
        <taxon>Actinomycetota</taxon>
        <taxon>Actinomycetes</taxon>
        <taxon>Propionibacteriales</taxon>
        <taxon>Nocardioidaceae</taxon>
        <taxon>Aeromicrobium</taxon>
    </lineage>
</organism>
<dbReference type="Pfam" id="PF03328">
    <property type="entry name" value="HpcH_HpaI"/>
    <property type="match status" value="1"/>
</dbReference>
<evidence type="ECO:0000256" key="1">
    <source>
        <dbReference type="ARBA" id="ARBA00001946"/>
    </source>
</evidence>
<dbReference type="PIRSF" id="PIRSF015582">
    <property type="entry name" value="Cit_lyase_B"/>
    <property type="match status" value="1"/>
</dbReference>
<dbReference type="InterPro" id="IPR015813">
    <property type="entry name" value="Pyrv/PenolPyrv_kinase-like_dom"/>
</dbReference>
<evidence type="ECO:0000259" key="6">
    <source>
        <dbReference type="Pfam" id="PF03328"/>
    </source>
</evidence>
<gene>
    <name evidence="7" type="ORF">GEV26_00910</name>
</gene>
<feature type="binding site" evidence="4">
    <location>
        <position position="62"/>
    </location>
    <ligand>
        <name>substrate</name>
    </ligand>
</feature>
<dbReference type="SUPFAM" id="SSF51621">
    <property type="entry name" value="Phosphoenolpyruvate/pyruvate domain"/>
    <property type="match status" value="1"/>
</dbReference>
<keyword evidence="3 5" id="KW-0460">Magnesium</keyword>
<dbReference type="Gene3D" id="3.20.20.60">
    <property type="entry name" value="Phosphoenolpyruvate-binding domains"/>
    <property type="match status" value="1"/>
</dbReference>
<dbReference type="RefSeq" id="WP_153651326.1">
    <property type="nucleotide sequence ID" value="NZ_CP045737.1"/>
</dbReference>
<comment type="cofactor">
    <cofactor evidence="1">
        <name>Mg(2+)</name>
        <dbReference type="ChEBI" id="CHEBI:18420"/>
    </cofactor>
</comment>
<evidence type="ECO:0000256" key="3">
    <source>
        <dbReference type="ARBA" id="ARBA00022842"/>
    </source>
</evidence>
<dbReference type="PANTHER" id="PTHR32308">
    <property type="entry name" value="LYASE BETA SUBUNIT, PUTATIVE (AFU_ORTHOLOGUE AFUA_4G13030)-RELATED"/>
    <property type="match status" value="1"/>
</dbReference>
<dbReference type="InterPro" id="IPR040442">
    <property type="entry name" value="Pyrv_kinase-like_dom_sf"/>
</dbReference>
<accession>A0A5Q2MDY3</accession>
<dbReference type="KEGG" id="aef:GEV26_00910"/>
<protein>
    <submittedName>
        <fullName evidence="7">CoA ester lyase</fullName>
    </submittedName>
</protein>
<reference evidence="7 8" key="1">
    <citation type="submission" date="2019-11" db="EMBL/GenBank/DDBJ databases">
        <authorList>
            <person name="Li J."/>
        </authorList>
    </citation>
    <scope>NUCLEOTIDE SEQUENCE [LARGE SCALE GENOMIC DNA]</scope>
    <source>
        <strain evidence="7 8">MF47</strain>
    </source>
</reference>
<evidence type="ECO:0000256" key="4">
    <source>
        <dbReference type="PIRSR" id="PIRSR015582-1"/>
    </source>
</evidence>
<dbReference type="InterPro" id="IPR011206">
    <property type="entry name" value="Citrate_lyase_beta/mcl1/mcl2"/>
</dbReference>
<evidence type="ECO:0000313" key="7">
    <source>
        <dbReference type="EMBL" id="QGG40053.1"/>
    </source>
</evidence>
<keyword evidence="7" id="KW-0456">Lyase</keyword>
<dbReference type="GO" id="GO:0000287">
    <property type="term" value="F:magnesium ion binding"/>
    <property type="evidence" value="ECO:0007669"/>
    <property type="project" value="TreeGrafter"/>
</dbReference>
<dbReference type="GO" id="GO:0016829">
    <property type="term" value="F:lyase activity"/>
    <property type="evidence" value="ECO:0007669"/>
    <property type="project" value="UniProtKB-KW"/>
</dbReference>
<dbReference type="PANTHER" id="PTHR32308:SF10">
    <property type="entry name" value="CITRATE LYASE SUBUNIT BETA"/>
    <property type="match status" value="1"/>
</dbReference>
<keyword evidence="8" id="KW-1185">Reference proteome</keyword>
<feature type="binding site" evidence="5">
    <location>
        <position position="108"/>
    </location>
    <ligand>
        <name>Mg(2+)</name>
        <dbReference type="ChEBI" id="CHEBI:18420"/>
    </ligand>
</feature>
<dbReference type="Proteomes" id="UP000392064">
    <property type="component" value="Chromosome"/>
</dbReference>
<dbReference type="AlphaFoldDB" id="A0A5Q2MDY3"/>
<dbReference type="GO" id="GO:0006107">
    <property type="term" value="P:oxaloacetate metabolic process"/>
    <property type="evidence" value="ECO:0007669"/>
    <property type="project" value="TreeGrafter"/>
</dbReference>
<feature type="binding site" evidence="4">
    <location>
        <position position="108"/>
    </location>
    <ligand>
        <name>substrate</name>
    </ligand>
</feature>
<name>A0A5Q2MDY3_9ACTN</name>
<dbReference type="InterPro" id="IPR005000">
    <property type="entry name" value="Aldolase/citrate-lyase_domain"/>
</dbReference>
<feature type="binding site" evidence="5">
    <location>
        <position position="134"/>
    </location>
    <ligand>
        <name>Mg(2+)</name>
        <dbReference type="ChEBI" id="CHEBI:18420"/>
    </ligand>
</feature>
<keyword evidence="2 5" id="KW-0479">Metal-binding</keyword>
<dbReference type="EMBL" id="CP045737">
    <property type="protein sequence ID" value="QGG40053.1"/>
    <property type="molecule type" value="Genomic_DNA"/>
</dbReference>
<evidence type="ECO:0000256" key="2">
    <source>
        <dbReference type="ARBA" id="ARBA00022723"/>
    </source>
</evidence>
<sequence length="267" mass="28038">MTTARSLLFVPGDRPDRFARAATSGADLVVTDIEDAVAPERKDAARAAIDDAVREGLRPAVRINAVGTPWHADDLDLVRRHGLLVMLPKAEEAALSALDGLRVVALVETARGLLDAPRIAAHPCVDRLALGHLDLAAELGVSPDNRTIVDAARVQLLIASTAAGLPGPVDGVTAQLRDPEWLRADLAAATAVGCAGKLCIHPDQIAPVHAALAPDDDEIAWARRVLASADAGVSVVDDRMVDAPVLARARTILARTDEARTEGEHPS</sequence>
<feature type="domain" description="HpcH/HpaI aldolase/citrate lyase" evidence="6">
    <location>
        <begin position="5"/>
        <end position="202"/>
    </location>
</feature>